<sequence>MSFPEPILPPELERITFILALEGQKEPAHPTNLLLVAKRVREWLIPVLYFKTIVRHSSQTYPLNTINPSQSIAQHGNHTKHLLLECRKSEGDDEDSANILRYCPNVQRLTIWGGNLGDVALSMLELKYVTHLSINKAHLDDAMNVIEDTVTAQTLLQTFLSKITHFENLGPIGENDLNGFKQFISLTHLCVSVVGVEGPVINHLVEMHPDVVVIILFSGQEGPVIDRMIRSMGLDVERDPDNEWRWATFVDEVLGSLRLSKRCKEQLVVFGCRDNVAAWQNGAMSREMCMWARADKVIRMRRNRVERSDFRWRYPYWTTIKSGIL</sequence>
<accession>A0ACD2ZXU5</accession>
<gene>
    <name evidence="1" type="ORF">BDN72DRAFT_906821</name>
</gene>
<evidence type="ECO:0000313" key="2">
    <source>
        <dbReference type="Proteomes" id="UP000308600"/>
    </source>
</evidence>
<organism evidence="1 2">
    <name type="scientific">Pluteus cervinus</name>
    <dbReference type="NCBI Taxonomy" id="181527"/>
    <lineage>
        <taxon>Eukaryota</taxon>
        <taxon>Fungi</taxon>
        <taxon>Dikarya</taxon>
        <taxon>Basidiomycota</taxon>
        <taxon>Agaricomycotina</taxon>
        <taxon>Agaricomycetes</taxon>
        <taxon>Agaricomycetidae</taxon>
        <taxon>Agaricales</taxon>
        <taxon>Pluteineae</taxon>
        <taxon>Pluteaceae</taxon>
        <taxon>Pluteus</taxon>
    </lineage>
</organism>
<proteinExistence type="predicted"/>
<keyword evidence="2" id="KW-1185">Reference proteome</keyword>
<protein>
    <submittedName>
        <fullName evidence="1">Uncharacterized protein</fullName>
    </submittedName>
</protein>
<evidence type="ECO:0000313" key="1">
    <source>
        <dbReference type="EMBL" id="TFK58353.1"/>
    </source>
</evidence>
<dbReference type="EMBL" id="ML209422">
    <property type="protein sequence ID" value="TFK58353.1"/>
    <property type="molecule type" value="Genomic_DNA"/>
</dbReference>
<name>A0ACD2ZXU5_9AGAR</name>
<dbReference type="Proteomes" id="UP000308600">
    <property type="component" value="Unassembled WGS sequence"/>
</dbReference>
<reference evidence="1 2" key="1">
    <citation type="journal article" date="2019" name="Nat. Ecol. Evol.">
        <title>Megaphylogeny resolves global patterns of mushroom evolution.</title>
        <authorList>
            <person name="Varga T."/>
            <person name="Krizsan K."/>
            <person name="Foldi C."/>
            <person name="Dima B."/>
            <person name="Sanchez-Garcia M."/>
            <person name="Sanchez-Ramirez S."/>
            <person name="Szollosi G.J."/>
            <person name="Szarkandi J.G."/>
            <person name="Papp V."/>
            <person name="Albert L."/>
            <person name="Andreopoulos W."/>
            <person name="Angelini C."/>
            <person name="Antonin V."/>
            <person name="Barry K.W."/>
            <person name="Bougher N.L."/>
            <person name="Buchanan P."/>
            <person name="Buyck B."/>
            <person name="Bense V."/>
            <person name="Catcheside P."/>
            <person name="Chovatia M."/>
            <person name="Cooper J."/>
            <person name="Damon W."/>
            <person name="Desjardin D."/>
            <person name="Finy P."/>
            <person name="Geml J."/>
            <person name="Haridas S."/>
            <person name="Hughes K."/>
            <person name="Justo A."/>
            <person name="Karasinski D."/>
            <person name="Kautmanova I."/>
            <person name="Kiss B."/>
            <person name="Kocsube S."/>
            <person name="Kotiranta H."/>
            <person name="LaButti K.M."/>
            <person name="Lechner B.E."/>
            <person name="Liimatainen K."/>
            <person name="Lipzen A."/>
            <person name="Lukacs Z."/>
            <person name="Mihaltcheva S."/>
            <person name="Morgado L.N."/>
            <person name="Niskanen T."/>
            <person name="Noordeloos M.E."/>
            <person name="Ohm R.A."/>
            <person name="Ortiz-Santana B."/>
            <person name="Ovrebo C."/>
            <person name="Racz N."/>
            <person name="Riley R."/>
            <person name="Savchenko A."/>
            <person name="Shiryaev A."/>
            <person name="Soop K."/>
            <person name="Spirin V."/>
            <person name="Szebenyi C."/>
            <person name="Tomsovsky M."/>
            <person name="Tulloss R.E."/>
            <person name="Uehling J."/>
            <person name="Grigoriev I.V."/>
            <person name="Vagvolgyi C."/>
            <person name="Papp T."/>
            <person name="Martin F.M."/>
            <person name="Miettinen O."/>
            <person name="Hibbett D.S."/>
            <person name="Nagy L.G."/>
        </authorList>
    </citation>
    <scope>NUCLEOTIDE SEQUENCE [LARGE SCALE GENOMIC DNA]</scope>
    <source>
        <strain evidence="1 2">NL-1719</strain>
    </source>
</reference>